<protein>
    <submittedName>
        <fullName evidence="1">Uncharacterized protein</fullName>
    </submittedName>
</protein>
<gene>
    <name evidence="1" type="ORF">L0C25_11460</name>
</gene>
<name>A0AA46TMH4_9ACTN</name>
<dbReference type="AlphaFoldDB" id="A0AA46TMH4"/>
<sequence>MTEPGQDRKTRTEAEVEDLYQRGWNAAAEMGSVERFQVYRQWYRERMDPFSVGFRDCTLRTMD</sequence>
<reference evidence="1" key="1">
    <citation type="submission" date="2022-01" db="EMBL/GenBank/DDBJ databases">
        <title>Nocardioidaceae gen. sp. A5X3R13.</title>
        <authorList>
            <person name="Lopez Marin M.A."/>
            <person name="Uhlik O."/>
        </authorList>
    </citation>
    <scope>NUCLEOTIDE SEQUENCE</scope>
    <source>
        <strain evidence="1">A5X3R13</strain>
    </source>
</reference>
<dbReference type="EMBL" id="CP094970">
    <property type="protein sequence ID" value="UYM07654.1"/>
    <property type="molecule type" value="Genomic_DNA"/>
</dbReference>
<accession>A0AA46TMH4</accession>
<evidence type="ECO:0000313" key="2">
    <source>
        <dbReference type="Proteomes" id="UP001164390"/>
    </source>
</evidence>
<keyword evidence="2" id="KW-1185">Reference proteome</keyword>
<evidence type="ECO:0000313" key="1">
    <source>
        <dbReference type="EMBL" id="UYM07654.1"/>
    </source>
</evidence>
<dbReference type="Proteomes" id="UP001164390">
    <property type="component" value="Chromosome"/>
</dbReference>
<proteinExistence type="predicted"/>
<dbReference type="RefSeq" id="WP_271636630.1">
    <property type="nucleotide sequence ID" value="NZ_CP094970.1"/>
</dbReference>
<organism evidence="1 2">
    <name type="scientific">Solicola gregarius</name>
    <dbReference type="NCBI Taxonomy" id="2908642"/>
    <lineage>
        <taxon>Bacteria</taxon>
        <taxon>Bacillati</taxon>
        <taxon>Actinomycetota</taxon>
        <taxon>Actinomycetes</taxon>
        <taxon>Propionibacteriales</taxon>
        <taxon>Nocardioidaceae</taxon>
        <taxon>Solicola</taxon>
    </lineage>
</organism>
<dbReference type="KEGG" id="sgrg:L0C25_11460"/>